<sequence>MHADYFDRSSALLRTVGAPGPDEPYELQAIRPGGGLVSREFTSAPIALQELLDHLVQEKSFNEDPKIDGLIYVHDNHALPVLGPTRCASDRQGIRLFRVSRAAVQQSTGIALVFVTTTFCDGKPGLKVARLKRVQASWEVEELRWI</sequence>
<dbReference type="RefSeq" id="WP_130534320.1">
    <property type="nucleotide sequence ID" value="NZ_SHMG01000004.1"/>
</dbReference>
<dbReference type="AlphaFoldDB" id="A0A4Q8M6S8"/>
<dbReference type="EMBL" id="SHMG01000004">
    <property type="protein sequence ID" value="TAA43539.1"/>
    <property type="molecule type" value="Genomic_DNA"/>
</dbReference>
<organism evidence="1 2">
    <name type="scientific">Pseudoxanthomonas winnipegensis</name>
    <dbReference type="NCBI Taxonomy" id="2480810"/>
    <lineage>
        <taxon>Bacteria</taxon>
        <taxon>Pseudomonadati</taxon>
        <taxon>Pseudomonadota</taxon>
        <taxon>Gammaproteobacteria</taxon>
        <taxon>Lysobacterales</taxon>
        <taxon>Lysobacteraceae</taxon>
        <taxon>Pseudoxanthomonas</taxon>
    </lineage>
</organism>
<protein>
    <submittedName>
        <fullName evidence="1">Uncharacterized protein</fullName>
    </submittedName>
</protein>
<name>A0A4Q8M6S8_9GAMM</name>
<evidence type="ECO:0000313" key="2">
    <source>
        <dbReference type="Proteomes" id="UP000294164"/>
    </source>
</evidence>
<evidence type="ECO:0000313" key="1">
    <source>
        <dbReference type="EMBL" id="TAA43539.1"/>
    </source>
</evidence>
<accession>A0A4Q8M6S8</accession>
<gene>
    <name evidence="1" type="ORF">EA655_09755</name>
</gene>
<reference evidence="1 2" key="1">
    <citation type="submission" date="2019-02" db="EMBL/GenBank/DDBJ databases">
        <title>WGS of Pseudoxanthomonas species novum from clinical isolates.</title>
        <authorList>
            <person name="Bernier A.-M."/>
            <person name="Bernard K."/>
            <person name="Vachon A."/>
        </authorList>
    </citation>
    <scope>NUCLEOTIDE SEQUENCE [LARGE SCALE GENOMIC DNA]</scope>
    <source>
        <strain evidence="1 2">NML130969</strain>
    </source>
</reference>
<comment type="caution">
    <text evidence="1">The sequence shown here is derived from an EMBL/GenBank/DDBJ whole genome shotgun (WGS) entry which is preliminary data.</text>
</comment>
<dbReference type="Proteomes" id="UP000294164">
    <property type="component" value="Unassembled WGS sequence"/>
</dbReference>
<proteinExistence type="predicted"/>